<keyword evidence="1" id="KW-1133">Transmembrane helix</keyword>
<organism evidence="2">
    <name type="scientific">Spironucleus salmonicida</name>
    <dbReference type="NCBI Taxonomy" id="348837"/>
    <lineage>
        <taxon>Eukaryota</taxon>
        <taxon>Metamonada</taxon>
        <taxon>Diplomonadida</taxon>
        <taxon>Hexamitidae</taxon>
        <taxon>Hexamitinae</taxon>
        <taxon>Spironucleus</taxon>
    </lineage>
</organism>
<feature type="transmembrane region" description="Helical" evidence="1">
    <location>
        <begin position="12"/>
        <end position="37"/>
    </location>
</feature>
<dbReference type="AlphaFoldDB" id="V6LDM9"/>
<keyword evidence="1 2" id="KW-0812">Transmembrane</keyword>
<keyword evidence="1" id="KW-0472">Membrane</keyword>
<reference evidence="3" key="2">
    <citation type="submission" date="2020-12" db="EMBL/GenBank/DDBJ databases">
        <title>New Spironucleus salmonicida genome in near-complete chromosomes.</title>
        <authorList>
            <person name="Xu F."/>
            <person name="Kurt Z."/>
            <person name="Jimenez-Gonzalez A."/>
            <person name="Astvaldsson A."/>
            <person name="Andersson J.O."/>
            <person name="Svard S.G."/>
        </authorList>
    </citation>
    <scope>NUCLEOTIDE SEQUENCE</scope>
    <source>
        <strain evidence="3">ATCC 50377</strain>
    </source>
</reference>
<dbReference type="EMBL" id="KI546167">
    <property type="protein sequence ID" value="EST41781.1"/>
    <property type="molecule type" value="Genomic_DNA"/>
</dbReference>
<feature type="transmembrane region" description="Helical" evidence="1">
    <location>
        <begin position="89"/>
        <end position="111"/>
    </location>
</feature>
<dbReference type="OrthoDB" id="10253786at2759"/>
<keyword evidence="4" id="KW-1185">Reference proteome</keyword>
<gene>
    <name evidence="2" type="ORF">SS50377_18614</name>
    <name evidence="3" type="ORF">SS50377_25342</name>
</gene>
<evidence type="ECO:0000256" key="1">
    <source>
        <dbReference type="SAM" id="Phobius"/>
    </source>
</evidence>
<feature type="transmembrane region" description="Helical" evidence="1">
    <location>
        <begin position="49"/>
        <end position="69"/>
    </location>
</feature>
<dbReference type="EMBL" id="AUWU02000005">
    <property type="protein sequence ID" value="KAH0573222.1"/>
    <property type="molecule type" value="Genomic_DNA"/>
</dbReference>
<name>V6LDM9_9EUKA</name>
<protein>
    <submittedName>
        <fullName evidence="2">Transmembrane domain-containing protein</fullName>
    </submittedName>
</protein>
<reference evidence="2 3" key="1">
    <citation type="journal article" date="2014" name="PLoS Genet.">
        <title>The Genome of Spironucleus salmonicida Highlights a Fish Pathogen Adapted to Fluctuating Environments.</title>
        <authorList>
            <person name="Xu F."/>
            <person name="Jerlstrom-Hultqvist J."/>
            <person name="Einarsson E."/>
            <person name="Astvaldsson A."/>
            <person name="Svard S.G."/>
            <person name="Andersson J.O."/>
        </authorList>
    </citation>
    <scope>NUCLEOTIDE SEQUENCE</scope>
    <source>
        <strain evidence="3">ATCC 50377</strain>
    </source>
</reference>
<proteinExistence type="predicted"/>
<evidence type="ECO:0000313" key="2">
    <source>
        <dbReference type="EMBL" id="EST41781.1"/>
    </source>
</evidence>
<accession>V6LDM9</accession>
<evidence type="ECO:0000313" key="4">
    <source>
        <dbReference type="Proteomes" id="UP000018208"/>
    </source>
</evidence>
<dbReference type="Proteomes" id="UP000018208">
    <property type="component" value="Unassembled WGS sequence"/>
</dbReference>
<sequence length="137" mass="16160">MEADRLEQSGKYLLSMVTFLLCYGYLSSPNLYSFFYGIFTIIFISKTNIFIHILIIMGAVGVPISFYFLEDDYVMLNMLTYFPYPQEKYIYQILASVVLTWSLFIFFYVLYFQSQKNSDTVQGLGTVFRELRNQQLQ</sequence>
<evidence type="ECO:0000313" key="3">
    <source>
        <dbReference type="EMBL" id="KAH0573222.1"/>
    </source>
</evidence>
<dbReference type="VEuPathDB" id="GiardiaDB:SS50377_25342"/>